<keyword evidence="2" id="KW-1185">Reference proteome</keyword>
<proteinExistence type="predicted"/>
<evidence type="ECO:0000313" key="2">
    <source>
        <dbReference type="Proteomes" id="UP001230768"/>
    </source>
</evidence>
<reference evidence="1 2" key="1">
    <citation type="submission" date="2023-02" db="EMBL/GenBank/DDBJ databases">
        <title>Evolution of Hrp T3SS in non-pathogenic Pseudomonas fluorescens.</title>
        <authorList>
            <person name="Liao K."/>
            <person name="Wei H."/>
            <person name="Gu Y."/>
        </authorList>
    </citation>
    <scope>NUCLEOTIDE SEQUENCE [LARGE SCALE GENOMIC DNA]</scope>
    <source>
        <strain evidence="1 2">FP607</strain>
    </source>
</reference>
<name>A0ABY9GV26_9PSED</name>
<accession>A0ABY9GV26</accession>
<dbReference type="Proteomes" id="UP001230768">
    <property type="component" value="Chromosome"/>
</dbReference>
<evidence type="ECO:0000313" key="1">
    <source>
        <dbReference type="EMBL" id="WLI19550.1"/>
    </source>
</evidence>
<organism evidence="1 2">
    <name type="scientific">Pseudomonas wuhanensis</name>
    <dbReference type="NCBI Taxonomy" id="2954098"/>
    <lineage>
        <taxon>Bacteria</taxon>
        <taxon>Pseudomonadati</taxon>
        <taxon>Pseudomonadota</taxon>
        <taxon>Gammaproteobacteria</taxon>
        <taxon>Pseudomonadales</taxon>
        <taxon>Pseudomonadaceae</taxon>
        <taxon>Pseudomonas</taxon>
    </lineage>
</organism>
<protein>
    <submittedName>
        <fullName evidence="1">Uncharacterized protein</fullName>
    </submittedName>
</protein>
<gene>
    <name evidence="1" type="ORF">PSH88_05810</name>
</gene>
<dbReference type="EMBL" id="CP117430">
    <property type="protein sequence ID" value="WLI19550.1"/>
    <property type="molecule type" value="Genomic_DNA"/>
</dbReference>
<sequence length="113" mass="12744">MLVNVAPLIKEATGQQTWIDLALPDLRTLTRELRSAPIEEVKRADDEEGALQILLAHFGFIDEALLAVTIMTPIGNVAIMRDKLAHIVEKRPDSRERYVRHALETVRSMESTL</sequence>
<dbReference type="RefSeq" id="WP_305425307.1">
    <property type="nucleotide sequence ID" value="NZ_CP117430.1"/>
</dbReference>